<feature type="transmembrane region" description="Helical" evidence="1">
    <location>
        <begin position="73"/>
        <end position="90"/>
    </location>
</feature>
<dbReference type="PaxDb" id="195103-CPF_1007"/>
<reference evidence="2 3" key="1">
    <citation type="journal article" date="2006" name="Genome Res.">
        <title>Skewed genomic variability in strains of the toxigenic bacterial pathogen, Clostridium perfringens.</title>
        <authorList>
            <person name="Myers G.S."/>
            <person name="Rasko D.A."/>
            <person name="Cheung J.K."/>
            <person name="Ravel J."/>
            <person name="Seshadri R."/>
            <person name="Deboy R.T."/>
            <person name="Ren Q."/>
            <person name="Varga J."/>
            <person name="Awad M.M."/>
            <person name="Brinkac L.M."/>
            <person name="Daugherty S.C."/>
            <person name="Haft D.H."/>
            <person name="Dodson R.J."/>
            <person name="Madupu R."/>
            <person name="Nelson W.C."/>
            <person name="Rosovitz M.J."/>
            <person name="Sullivan S.A."/>
            <person name="Khouri H."/>
            <person name="Dimitrov G.I."/>
            <person name="Watkins K.L."/>
            <person name="Mulligan S."/>
            <person name="Benton J."/>
            <person name="Radune D."/>
            <person name="Fisher D.J."/>
            <person name="Atkins H.S."/>
            <person name="Hiscox T."/>
            <person name="Jost B.H."/>
            <person name="Billington S.J."/>
            <person name="Songer J.G."/>
            <person name="McClane B.A."/>
            <person name="Titball R.W."/>
            <person name="Rood J.I."/>
            <person name="Melville S.B."/>
            <person name="Paulsen I.T."/>
        </authorList>
    </citation>
    <scope>NUCLEOTIDE SEQUENCE [LARGE SCALE GENOMIC DNA]</scope>
    <source>
        <strain evidence="3">ATCC 13124 / DSM 756 / JCM 1290 / NCIMB 6125 / NCTC 8237 / S 107 / Type A</strain>
    </source>
</reference>
<feature type="transmembrane region" description="Helical" evidence="1">
    <location>
        <begin position="102"/>
        <end position="122"/>
    </location>
</feature>
<dbReference type="Proteomes" id="UP000001823">
    <property type="component" value="Chromosome"/>
</dbReference>
<evidence type="ECO:0000313" key="2">
    <source>
        <dbReference type="EMBL" id="ABG83529.1"/>
    </source>
</evidence>
<proteinExistence type="predicted"/>
<organism evidence="2 3">
    <name type="scientific">Clostridium perfringens (strain ATCC 13124 / DSM 756 / JCM 1290 / NCIMB 6125 / NCTC 8237 / Type A)</name>
    <dbReference type="NCBI Taxonomy" id="195103"/>
    <lineage>
        <taxon>Bacteria</taxon>
        <taxon>Bacillati</taxon>
        <taxon>Bacillota</taxon>
        <taxon>Clostridia</taxon>
        <taxon>Eubacteriales</taxon>
        <taxon>Clostridiaceae</taxon>
        <taxon>Clostridium</taxon>
    </lineage>
</organism>
<evidence type="ECO:0000256" key="1">
    <source>
        <dbReference type="SAM" id="Phobius"/>
    </source>
</evidence>
<keyword evidence="1" id="KW-0812">Transmembrane</keyword>
<dbReference type="EMBL" id="CP000246">
    <property type="protein sequence ID" value="ABG83529.1"/>
    <property type="molecule type" value="Genomic_DNA"/>
</dbReference>
<keyword evidence="1" id="KW-1133">Transmembrane helix</keyword>
<gene>
    <name evidence="2" type="ordered locus">CPF_1007</name>
</gene>
<name>A0A0H2YSS5_CLOP1</name>
<protein>
    <submittedName>
        <fullName evidence="2">Membrane protein</fullName>
    </submittedName>
</protein>
<feature type="transmembrane region" description="Helical" evidence="1">
    <location>
        <begin position="48"/>
        <end position="67"/>
    </location>
</feature>
<accession>A0A0H2YSS5</accession>
<dbReference type="RefSeq" id="WP_003475668.1">
    <property type="nucleotide sequence ID" value="NC_008261.1"/>
</dbReference>
<dbReference type="AlphaFoldDB" id="A0A0H2YSS5"/>
<dbReference type="KEGG" id="cpf:CPF_1007"/>
<feature type="transmembrane region" description="Helical" evidence="1">
    <location>
        <begin position="6"/>
        <end position="27"/>
    </location>
</feature>
<sequence length="123" mass="14289">MSKNQIELITALILLSLYLIALIVLRFGFKIKRNLKLEGKIRKTLPKAYSYIYIFLLIVGFVEYVFLKGKINLLLIVLLGDQLILSSRLLKETKNSKEKYYDYFSIGFSSIAIVLLIINMIFF</sequence>
<keyword evidence="3" id="KW-1185">Reference proteome</keyword>
<keyword evidence="1" id="KW-0472">Membrane</keyword>
<dbReference type="HOGENOM" id="CLU_2011299_0_0_9"/>
<evidence type="ECO:0000313" key="3">
    <source>
        <dbReference type="Proteomes" id="UP000001823"/>
    </source>
</evidence>